<dbReference type="EMBL" id="JBIWXY010000002">
    <property type="protein sequence ID" value="MFJ5446801.1"/>
    <property type="molecule type" value="Genomic_DNA"/>
</dbReference>
<evidence type="ECO:0000256" key="3">
    <source>
        <dbReference type="ARBA" id="ARBA00023316"/>
    </source>
</evidence>
<evidence type="ECO:0000256" key="1">
    <source>
        <dbReference type="ARBA" id="ARBA00022729"/>
    </source>
</evidence>
<feature type="domain" description="SPOR" evidence="7">
    <location>
        <begin position="233"/>
        <end position="312"/>
    </location>
</feature>
<dbReference type="InterPro" id="IPR036908">
    <property type="entry name" value="RlpA-like_sf"/>
</dbReference>
<gene>
    <name evidence="4" type="primary">rlpA</name>
    <name evidence="8" type="ORF">ACIKP9_11225</name>
</gene>
<dbReference type="InterPro" id="IPR034718">
    <property type="entry name" value="RlpA"/>
</dbReference>
<feature type="region of interest" description="Disordered" evidence="6">
    <location>
        <begin position="199"/>
        <end position="218"/>
    </location>
</feature>
<keyword evidence="4" id="KW-0472">Membrane</keyword>
<comment type="subcellular location">
    <subcellularLocation>
        <location evidence="4">Cell membrane</location>
        <topology evidence="4">Lipid-anchor</topology>
    </subcellularLocation>
</comment>
<dbReference type="InterPro" id="IPR009009">
    <property type="entry name" value="RlpA-like_DPBB"/>
</dbReference>
<evidence type="ECO:0000256" key="6">
    <source>
        <dbReference type="SAM" id="MobiDB-lite"/>
    </source>
</evidence>
<accession>A0ABW8GN27</accession>
<keyword evidence="9" id="KW-1185">Reference proteome</keyword>
<evidence type="ECO:0000256" key="2">
    <source>
        <dbReference type="ARBA" id="ARBA00023239"/>
    </source>
</evidence>
<comment type="function">
    <text evidence="4">Lytic transglycosylase with a strong preference for naked glycan strands that lack stem peptides.</text>
</comment>
<dbReference type="NCBIfam" id="TIGR00413">
    <property type="entry name" value="rlpA"/>
    <property type="match status" value="1"/>
</dbReference>
<dbReference type="PANTHER" id="PTHR34183:SF1">
    <property type="entry name" value="ENDOLYTIC PEPTIDOGLYCAN TRANSGLYCOSYLASE RLPA"/>
    <property type="match status" value="1"/>
</dbReference>
<name>A0ABW8GN27_9PROT</name>
<dbReference type="InterPro" id="IPR036680">
    <property type="entry name" value="SPOR-like_sf"/>
</dbReference>
<dbReference type="CDD" id="cd22268">
    <property type="entry name" value="DPBB_RlpA-like"/>
    <property type="match status" value="1"/>
</dbReference>
<dbReference type="RefSeq" id="WP_400882780.1">
    <property type="nucleotide sequence ID" value="NZ_JBIWXY010000002.1"/>
</dbReference>
<dbReference type="InterPro" id="IPR007730">
    <property type="entry name" value="SPOR-like_dom"/>
</dbReference>
<keyword evidence="1" id="KW-0732">Signal</keyword>
<reference evidence="8 9" key="1">
    <citation type="submission" date="2024-11" db="EMBL/GenBank/DDBJ databases">
        <authorList>
            <person name="Kaparullina E.N."/>
            <person name="Delegan Y.A."/>
            <person name="Doronina N.V."/>
        </authorList>
    </citation>
    <scope>NUCLEOTIDE SEQUENCE [LARGE SCALE GENOMIC DNA]</scope>
    <source>
        <strain evidence="8 9">7sh_L</strain>
    </source>
</reference>
<comment type="caution">
    <text evidence="8">The sequence shown here is derived from an EMBL/GenBank/DDBJ whole genome shotgun (WGS) entry which is preliminary data.</text>
</comment>
<keyword evidence="2 4" id="KW-0456">Lyase</keyword>
<evidence type="ECO:0000313" key="8">
    <source>
        <dbReference type="EMBL" id="MFJ5446801.1"/>
    </source>
</evidence>
<keyword evidence="3 4" id="KW-0961">Cell wall biogenesis/degradation</keyword>
<dbReference type="PROSITE" id="PS51257">
    <property type="entry name" value="PROKAR_LIPOPROTEIN"/>
    <property type="match status" value="1"/>
</dbReference>
<feature type="region of interest" description="Disordered" evidence="6">
    <location>
        <begin position="23"/>
        <end position="93"/>
    </location>
</feature>
<dbReference type="SUPFAM" id="SSF50685">
    <property type="entry name" value="Barwin-like endoglucanases"/>
    <property type="match status" value="1"/>
</dbReference>
<sequence>MKLIRNLIPGMIALTLVACGGGTSVKPDAGKPATTTQKPTPKKGGYYLDDGPGDNPPANIDSIPDAVPRAETPLPRANRPYSALGRRYTPLTDHTPYKQRGVASWYGKRYHGQKTSSGEVYDMYAMTGAHTILPLPSYVRVTNPENGRSVIVRINDRGPFHDDRLIDLSYAAAYKLRLIEKGSGIVDVEALDENGKPIRGSSVSAAPAPAVPAPAESNSNGSLTNAMNEPVTNQIITGAYVQVGAFSVKANGDKLVESLQQNKLAENVQVENWYNAGTYRVRLGPYSSRQQAEAAAAKIKQTLNTNAIVVYQ</sequence>
<keyword evidence="4" id="KW-0564">Palmitate</keyword>
<evidence type="ECO:0000256" key="4">
    <source>
        <dbReference type="HAMAP-Rule" id="MF_02071"/>
    </source>
</evidence>
<protein>
    <recommendedName>
        <fullName evidence="4">Endolytic peptidoglycan transglycosylase RlpA</fullName>
        <ecNumber evidence="4">4.2.2.-</ecNumber>
    </recommendedName>
</protein>
<organism evidence="8 9">
    <name type="scientific">Methylobacillus methanolivorans</name>
    <dbReference type="NCBI Taxonomy" id="1848927"/>
    <lineage>
        <taxon>Bacteria</taxon>
        <taxon>Pseudomonadati</taxon>
        <taxon>Pseudomonadota</taxon>
        <taxon>Betaproteobacteria</taxon>
        <taxon>Nitrosomonadales</taxon>
        <taxon>Methylophilaceae</taxon>
        <taxon>Methylobacillus</taxon>
    </lineage>
</organism>
<evidence type="ECO:0000259" key="7">
    <source>
        <dbReference type="PROSITE" id="PS51724"/>
    </source>
</evidence>
<dbReference type="Pfam" id="PF05036">
    <property type="entry name" value="SPOR"/>
    <property type="match status" value="1"/>
</dbReference>
<evidence type="ECO:0000313" key="9">
    <source>
        <dbReference type="Proteomes" id="UP001617669"/>
    </source>
</evidence>
<dbReference type="Gene3D" id="3.30.70.1070">
    <property type="entry name" value="Sporulation related repeat"/>
    <property type="match status" value="1"/>
</dbReference>
<dbReference type="SUPFAM" id="SSF110997">
    <property type="entry name" value="Sporulation related repeat"/>
    <property type="match status" value="1"/>
</dbReference>
<dbReference type="EC" id="4.2.2.-" evidence="4"/>
<dbReference type="Gene3D" id="2.40.40.10">
    <property type="entry name" value="RlpA-like domain"/>
    <property type="match status" value="1"/>
</dbReference>
<dbReference type="HAMAP" id="MF_02071">
    <property type="entry name" value="RlpA"/>
    <property type="match status" value="1"/>
</dbReference>
<dbReference type="InterPro" id="IPR012997">
    <property type="entry name" value="RplA"/>
</dbReference>
<keyword evidence="4" id="KW-0449">Lipoprotein</keyword>
<dbReference type="Proteomes" id="UP001617669">
    <property type="component" value="Unassembled WGS sequence"/>
</dbReference>
<keyword evidence="4" id="KW-1003">Cell membrane</keyword>
<dbReference type="Pfam" id="PF03330">
    <property type="entry name" value="DPBB_1"/>
    <property type="match status" value="1"/>
</dbReference>
<evidence type="ECO:0000256" key="5">
    <source>
        <dbReference type="RuleBase" id="RU003495"/>
    </source>
</evidence>
<feature type="compositionally biased region" description="Low complexity" evidence="6">
    <location>
        <begin position="30"/>
        <end position="45"/>
    </location>
</feature>
<proteinExistence type="inferred from homology"/>
<dbReference type="PANTHER" id="PTHR34183">
    <property type="entry name" value="ENDOLYTIC PEPTIDOGLYCAN TRANSGLYCOSYLASE RLPA"/>
    <property type="match status" value="1"/>
</dbReference>
<comment type="similarity">
    <text evidence="4 5">Belongs to the RlpA family.</text>
</comment>
<dbReference type="PROSITE" id="PS51724">
    <property type="entry name" value="SPOR"/>
    <property type="match status" value="1"/>
</dbReference>